<feature type="domain" description="Alpha/beta hydrolase fold-3" evidence="2">
    <location>
        <begin position="77"/>
        <end position="282"/>
    </location>
</feature>
<name>A0ABN7PZ31_9BURK</name>
<accession>A0ABN7PZ31</accession>
<dbReference type="GO" id="GO:0106435">
    <property type="term" value="F:carboxylesterase activity"/>
    <property type="evidence" value="ECO:0007669"/>
    <property type="project" value="UniProtKB-EC"/>
</dbReference>
<protein>
    <submittedName>
        <fullName evidence="3">Carboxylesterase NlhH</fullName>
        <ecNumber evidence="3">3.1.1.1</ecNumber>
    </submittedName>
</protein>
<dbReference type="PANTHER" id="PTHR48081">
    <property type="entry name" value="AB HYDROLASE SUPERFAMILY PROTEIN C4A8.06C"/>
    <property type="match status" value="1"/>
</dbReference>
<evidence type="ECO:0000313" key="4">
    <source>
        <dbReference type="Proteomes" id="UP000672657"/>
    </source>
</evidence>
<evidence type="ECO:0000256" key="1">
    <source>
        <dbReference type="ARBA" id="ARBA00022801"/>
    </source>
</evidence>
<dbReference type="EC" id="3.1.1.1" evidence="3"/>
<evidence type="ECO:0000313" key="3">
    <source>
        <dbReference type="EMBL" id="CAG2141295.1"/>
    </source>
</evidence>
<keyword evidence="4" id="KW-1185">Reference proteome</keyword>
<dbReference type="RefSeq" id="WP_211953142.1">
    <property type="nucleotide sequence ID" value="NZ_CAJPVI010000010.1"/>
</dbReference>
<dbReference type="InterPro" id="IPR050300">
    <property type="entry name" value="GDXG_lipolytic_enzyme"/>
</dbReference>
<dbReference type="Gene3D" id="3.40.50.1820">
    <property type="entry name" value="alpha/beta hydrolase"/>
    <property type="match status" value="1"/>
</dbReference>
<dbReference type="EMBL" id="CAJPVI010000010">
    <property type="protein sequence ID" value="CAG2141295.1"/>
    <property type="molecule type" value="Genomic_DNA"/>
</dbReference>
<gene>
    <name evidence="3" type="primary">nlhH_3</name>
    <name evidence="3" type="ORF">LMG26411_02028</name>
</gene>
<comment type="caution">
    <text evidence="3">The sequence shown here is derived from an EMBL/GenBank/DDBJ whole genome shotgun (WGS) entry which is preliminary data.</text>
</comment>
<dbReference type="Proteomes" id="UP000672657">
    <property type="component" value="Unassembled WGS sequence"/>
</dbReference>
<sequence>MALDEQARYLLDMIASAGRPPLHTCTPEQARQSFDFSPLAGAPEAVAQIEEITIPGPAGDIRVRIYTPHGDGPFPALVYCHGGGWVVGDLDTVDVPCRLLATRASCVVVSVDYRLAPEHRFPAAAEDAYAAFQWLVSNARALHVDATRIAVGGDSAGGNLAAVVALMARDRAAPQPCFQVLLYPVTDGALDTPSYRENAEGYLLTRDSMVWFWNHYVGDADRTHPYASPLRAEHHRGLPPAFVVTAEFDPLRDEGEAYARRLAEAGTPVECKRYDGTIHGFCWMPGVLDKGRQALDDTAAALAAAFQSDNR</sequence>
<dbReference type="SUPFAM" id="SSF53474">
    <property type="entry name" value="alpha/beta-Hydrolases"/>
    <property type="match status" value="1"/>
</dbReference>
<dbReference type="InterPro" id="IPR013094">
    <property type="entry name" value="AB_hydrolase_3"/>
</dbReference>
<keyword evidence="1 3" id="KW-0378">Hydrolase</keyword>
<proteinExistence type="predicted"/>
<dbReference type="InterPro" id="IPR029058">
    <property type="entry name" value="AB_hydrolase_fold"/>
</dbReference>
<dbReference type="Pfam" id="PF07859">
    <property type="entry name" value="Abhydrolase_3"/>
    <property type="match status" value="1"/>
</dbReference>
<dbReference type="PANTHER" id="PTHR48081:SF8">
    <property type="entry name" value="ALPHA_BETA HYDROLASE FOLD-3 DOMAIN-CONTAINING PROTEIN-RELATED"/>
    <property type="match status" value="1"/>
</dbReference>
<evidence type="ECO:0000259" key="2">
    <source>
        <dbReference type="Pfam" id="PF07859"/>
    </source>
</evidence>
<reference evidence="3 4" key="1">
    <citation type="submission" date="2021-03" db="EMBL/GenBank/DDBJ databases">
        <authorList>
            <person name="Peeters C."/>
        </authorList>
    </citation>
    <scope>NUCLEOTIDE SEQUENCE [LARGE SCALE GENOMIC DNA]</scope>
    <source>
        <strain evidence="3 4">LMG 26411</strain>
    </source>
</reference>
<organism evidence="3 4">
    <name type="scientific">Cupriavidus numazuensis</name>
    <dbReference type="NCBI Taxonomy" id="221992"/>
    <lineage>
        <taxon>Bacteria</taxon>
        <taxon>Pseudomonadati</taxon>
        <taxon>Pseudomonadota</taxon>
        <taxon>Betaproteobacteria</taxon>
        <taxon>Burkholderiales</taxon>
        <taxon>Burkholderiaceae</taxon>
        <taxon>Cupriavidus</taxon>
    </lineage>
</organism>